<reference evidence="1" key="1">
    <citation type="journal article" date="2014" name="Front. Microbiol.">
        <title>High frequency of phylogenetically diverse reductive dehalogenase-homologous genes in deep subseafloor sedimentary metagenomes.</title>
        <authorList>
            <person name="Kawai M."/>
            <person name="Futagami T."/>
            <person name="Toyoda A."/>
            <person name="Takaki Y."/>
            <person name="Nishi S."/>
            <person name="Hori S."/>
            <person name="Arai W."/>
            <person name="Tsubouchi T."/>
            <person name="Morono Y."/>
            <person name="Uchiyama I."/>
            <person name="Ito T."/>
            <person name="Fujiyama A."/>
            <person name="Inagaki F."/>
            <person name="Takami H."/>
        </authorList>
    </citation>
    <scope>NUCLEOTIDE SEQUENCE</scope>
    <source>
        <strain evidence="1">Expedition CK06-06</strain>
    </source>
</reference>
<organism evidence="1">
    <name type="scientific">marine sediment metagenome</name>
    <dbReference type="NCBI Taxonomy" id="412755"/>
    <lineage>
        <taxon>unclassified sequences</taxon>
        <taxon>metagenomes</taxon>
        <taxon>ecological metagenomes</taxon>
    </lineage>
</organism>
<dbReference type="InterPro" id="IPR002763">
    <property type="entry name" value="DUF72"/>
</dbReference>
<evidence type="ECO:0008006" key="2">
    <source>
        <dbReference type="Google" id="ProtNLM"/>
    </source>
</evidence>
<dbReference type="Gene3D" id="3.20.20.410">
    <property type="entry name" value="Protein of unknown function UPF0759"/>
    <property type="match status" value="1"/>
</dbReference>
<accession>X1UIN1</accession>
<dbReference type="InterPro" id="IPR036520">
    <property type="entry name" value="UPF0759_sf"/>
</dbReference>
<evidence type="ECO:0000313" key="1">
    <source>
        <dbReference type="EMBL" id="GAJ17384.1"/>
    </source>
</evidence>
<dbReference type="AlphaFoldDB" id="X1UIN1"/>
<dbReference type="SUPFAM" id="SSF117396">
    <property type="entry name" value="TM1631-like"/>
    <property type="match status" value="1"/>
</dbReference>
<dbReference type="PANTHER" id="PTHR30348:SF4">
    <property type="entry name" value="DUF72 DOMAIN-CONTAINING PROTEIN"/>
    <property type="match status" value="1"/>
</dbReference>
<gene>
    <name evidence="1" type="ORF">S12H4_58102</name>
</gene>
<comment type="caution">
    <text evidence="1">The sequence shown here is derived from an EMBL/GenBank/DDBJ whole genome shotgun (WGS) entry which is preliminary data.</text>
</comment>
<proteinExistence type="predicted"/>
<dbReference type="Pfam" id="PF01904">
    <property type="entry name" value="DUF72"/>
    <property type="match status" value="1"/>
</dbReference>
<dbReference type="EMBL" id="BARW01037686">
    <property type="protein sequence ID" value="GAJ17384.1"/>
    <property type="molecule type" value="Genomic_DNA"/>
</dbReference>
<name>X1UIN1_9ZZZZ</name>
<dbReference type="PANTHER" id="PTHR30348">
    <property type="entry name" value="UNCHARACTERIZED PROTEIN YECE"/>
    <property type="match status" value="1"/>
</dbReference>
<protein>
    <recommendedName>
        <fullName evidence="2">DUF72 domain-containing protein</fullName>
    </recommendedName>
</protein>
<sequence>EILGKYNAGLCIFDMPSLTCPLVTTADFAYIRFHGATGLYFSCYSDEELADWAKKLANLAANLKEVYIYFNNDAEAFAIRNAITIRGYLQNTS</sequence>
<feature type="non-terminal residue" evidence="1">
    <location>
        <position position="1"/>
    </location>
</feature>